<comment type="caution">
    <text evidence="2">The sequence shown here is derived from an EMBL/GenBank/DDBJ whole genome shotgun (WGS) entry which is preliminary data.</text>
</comment>
<keyword evidence="3" id="KW-1185">Reference proteome</keyword>
<feature type="compositionally biased region" description="Polar residues" evidence="1">
    <location>
        <begin position="19"/>
        <end position="39"/>
    </location>
</feature>
<protein>
    <submittedName>
        <fullName evidence="2">Uncharacterized protein</fullName>
    </submittedName>
</protein>
<name>A0A834I8J6_RHYFE</name>
<feature type="non-terminal residue" evidence="2">
    <location>
        <position position="77"/>
    </location>
</feature>
<dbReference type="EMBL" id="JAACXV010013108">
    <property type="protein sequence ID" value="KAF7274053.1"/>
    <property type="molecule type" value="Genomic_DNA"/>
</dbReference>
<sequence>MIMEMTNESAVGRWYESPRTGTSASPAQASIEGGSSSDLNSSVAEHMGAFFLDPSGSQRARYYHQSMHAPYGSVASH</sequence>
<dbReference type="OrthoDB" id="515401at2759"/>
<evidence type="ECO:0000313" key="3">
    <source>
        <dbReference type="Proteomes" id="UP000625711"/>
    </source>
</evidence>
<reference evidence="2" key="1">
    <citation type="submission" date="2020-08" db="EMBL/GenBank/DDBJ databases">
        <title>Genome sequencing and assembly of the red palm weevil Rhynchophorus ferrugineus.</title>
        <authorList>
            <person name="Dias G.B."/>
            <person name="Bergman C.M."/>
            <person name="Manee M."/>
        </authorList>
    </citation>
    <scope>NUCLEOTIDE SEQUENCE</scope>
    <source>
        <strain evidence="2">AA-2017</strain>
        <tissue evidence="2">Whole larva</tissue>
    </source>
</reference>
<dbReference type="Proteomes" id="UP000625711">
    <property type="component" value="Unassembled WGS sequence"/>
</dbReference>
<organism evidence="2 3">
    <name type="scientific">Rhynchophorus ferrugineus</name>
    <name type="common">Red palm weevil</name>
    <name type="synonym">Curculio ferrugineus</name>
    <dbReference type="NCBI Taxonomy" id="354439"/>
    <lineage>
        <taxon>Eukaryota</taxon>
        <taxon>Metazoa</taxon>
        <taxon>Ecdysozoa</taxon>
        <taxon>Arthropoda</taxon>
        <taxon>Hexapoda</taxon>
        <taxon>Insecta</taxon>
        <taxon>Pterygota</taxon>
        <taxon>Neoptera</taxon>
        <taxon>Endopterygota</taxon>
        <taxon>Coleoptera</taxon>
        <taxon>Polyphaga</taxon>
        <taxon>Cucujiformia</taxon>
        <taxon>Curculionidae</taxon>
        <taxon>Dryophthorinae</taxon>
        <taxon>Rhynchophorus</taxon>
    </lineage>
</organism>
<evidence type="ECO:0000256" key="1">
    <source>
        <dbReference type="SAM" id="MobiDB-lite"/>
    </source>
</evidence>
<accession>A0A834I8J6</accession>
<evidence type="ECO:0000313" key="2">
    <source>
        <dbReference type="EMBL" id="KAF7274053.1"/>
    </source>
</evidence>
<dbReference type="AlphaFoldDB" id="A0A834I8J6"/>
<feature type="region of interest" description="Disordered" evidence="1">
    <location>
        <begin position="1"/>
        <end position="39"/>
    </location>
</feature>
<proteinExistence type="predicted"/>
<gene>
    <name evidence="2" type="ORF">GWI33_013259</name>
</gene>